<dbReference type="EMBL" id="CAVLGL010000082">
    <property type="protein sequence ID" value="CAK1588692.1"/>
    <property type="molecule type" value="Genomic_DNA"/>
</dbReference>
<dbReference type="EMBL" id="CAVLGL010000148">
    <property type="protein sequence ID" value="CAK1603196.1"/>
    <property type="molecule type" value="Genomic_DNA"/>
</dbReference>
<sequence>MSDSGYTARHSKAEVDICAGSRGAVLAAAAVIMVSVGYDCSGLENAIQCRSASSTRTLREQERKLSREREKLRTLEKSELKWCNSHTTRL</sequence>
<accession>A0AAV1L3S9</accession>
<organism evidence="1 3">
    <name type="scientific">Parnassius mnemosyne</name>
    <name type="common">clouded apollo</name>
    <dbReference type="NCBI Taxonomy" id="213953"/>
    <lineage>
        <taxon>Eukaryota</taxon>
        <taxon>Metazoa</taxon>
        <taxon>Ecdysozoa</taxon>
        <taxon>Arthropoda</taxon>
        <taxon>Hexapoda</taxon>
        <taxon>Insecta</taxon>
        <taxon>Pterygota</taxon>
        <taxon>Neoptera</taxon>
        <taxon>Endopterygota</taxon>
        <taxon>Lepidoptera</taxon>
        <taxon>Glossata</taxon>
        <taxon>Ditrysia</taxon>
        <taxon>Papilionoidea</taxon>
        <taxon>Papilionidae</taxon>
        <taxon>Parnassiinae</taxon>
        <taxon>Parnassini</taxon>
        <taxon>Parnassius</taxon>
        <taxon>Driopa</taxon>
    </lineage>
</organism>
<evidence type="ECO:0000313" key="1">
    <source>
        <dbReference type="EMBL" id="CAK1588692.1"/>
    </source>
</evidence>
<dbReference type="AlphaFoldDB" id="A0AAV1L3S9"/>
<dbReference type="Proteomes" id="UP001314205">
    <property type="component" value="Unassembled WGS sequence"/>
</dbReference>
<reference evidence="1 3" key="1">
    <citation type="submission" date="2023-11" db="EMBL/GenBank/DDBJ databases">
        <authorList>
            <person name="Hedman E."/>
            <person name="Englund M."/>
            <person name="Stromberg M."/>
            <person name="Nyberg Akerstrom W."/>
            <person name="Nylinder S."/>
            <person name="Jareborg N."/>
            <person name="Kallberg Y."/>
            <person name="Kronander E."/>
        </authorList>
    </citation>
    <scope>NUCLEOTIDE SEQUENCE [LARGE SCALE GENOMIC DNA]</scope>
</reference>
<name>A0AAV1L3S9_9NEOP</name>
<gene>
    <name evidence="2" type="ORF">PARMNEM_LOCUS21602</name>
    <name evidence="1" type="ORF">PARMNEM_LOCUS9298</name>
</gene>
<protein>
    <submittedName>
        <fullName evidence="1">Uncharacterized protein</fullName>
    </submittedName>
</protein>
<proteinExistence type="predicted"/>
<keyword evidence="3" id="KW-1185">Reference proteome</keyword>
<evidence type="ECO:0000313" key="2">
    <source>
        <dbReference type="EMBL" id="CAK1603196.1"/>
    </source>
</evidence>
<evidence type="ECO:0000313" key="3">
    <source>
        <dbReference type="Proteomes" id="UP001314205"/>
    </source>
</evidence>
<comment type="caution">
    <text evidence="1">The sequence shown here is derived from an EMBL/GenBank/DDBJ whole genome shotgun (WGS) entry which is preliminary data.</text>
</comment>